<evidence type="ECO:0000313" key="2">
    <source>
        <dbReference type="EMBL" id="EOD01053.1"/>
    </source>
</evidence>
<protein>
    <submittedName>
        <fullName evidence="2">Uncharacterized protein</fullName>
    </submittedName>
</protein>
<keyword evidence="1" id="KW-0472">Membrane</keyword>
<dbReference type="EMBL" id="ARZA01000090">
    <property type="protein sequence ID" value="EOD01053.1"/>
    <property type="molecule type" value="Genomic_DNA"/>
</dbReference>
<sequence>MLLTHFNLNVFFCMLFTALTIKLMDDFQDLDNSFLNKFIKKSGRGILAYCLIIFSFSCLLNAKLAVSLFISSYIIGMFSNINRTLPLGLKGYHESIIVTILGILLIGYKEMLSSFILILIIQLIDDYIDMSKDIRYKSHNFVIILGKVESTLVIIILLLIEYKLSIVKLVYGLIIILLFELLEYYLLRRS</sequence>
<evidence type="ECO:0000313" key="3">
    <source>
        <dbReference type="Proteomes" id="UP000013378"/>
    </source>
</evidence>
<feature type="transmembrane region" description="Helical" evidence="1">
    <location>
        <begin position="166"/>
        <end position="187"/>
    </location>
</feature>
<evidence type="ECO:0000256" key="1">
    <source>
        <dbReference type="SAM" id="Phobius"/>
    </source>
</evidence>
<feature type="transmembrane region" description="Helical" evidence="1">
    <location>
        <begin position="6"/>
        <end position="25"/>
    </location>
</feature>
<comment type="caution">
    <text evidence="2">The sequence shown here is derived from an EMBL/GenBank/DDBJ whole genome shotgun (WGS) entry which is preliminary data.</text>
</comment>
<dbReference type="STRING" id="1304284.L21TH_0889"/>
<dbReference type="Proteomes" id="UP000013378">
    <property type="component" value="Unassembled WGS sequence"/>
</dbReference>
<keyword evidence="1" id="KW-0812">Transmembrane</keyword>
<proteinExistence type="predicted"/>
<name>R1AV59_9FIRM</name>
<organism evidence="2 3">
    <name type="scientific">Caldisalinibacter kiritimatiensis</name>
    <dbReference type="NCBI Taxonomy" id="1304284"/>
    <lineage>
        <taxon>Bacteria</taxon>
        <taxon>Bacillati</taxon>
        <taxon>Bacillota</taxon>
        <taxon>Tissierellia</taxon>
        <taxon>Tissierellales</taxon>
        <taxon>Thermohalobacteraceae</taxon>
        <taxon>Caldisalinibacter</taxon>
    </lineage>
</organism>
<keyword evidence="3" id="KW-1185">Reference proteome</keyword>
<gene>
    <name evidence="2" type="ORF">L21TH_0889</name>
</gene>
<feature type="transmembrane region" description="Helical" evidence="1">
    <location>
        <begin position="95"/>
        <end position="120"/>
    </location>
</feature>
<dbReference type="eggNOG" id="ENOG5032YCM">
    <property type="taxonomic scope" value="Bacteria"/>
</dbReference>
<keyword evidence="1" id="KW-1133">Transmembrane helix</keyword>
<dbReference type="AlphaFoldDB" id="R1AV59"/>
<reference evidence="2 3" key="1">
    <citation type="journal article" date="2015" name="Geomicrobiol. J.">
        <title>Caldisalinibacter kiritimatiensis gen. nov., sp. nov., a moderately thermohalophilic thiosulfate-reducing bacterium from a hypersaline microbial mat.</title>
        <authorList>
            <person name="Ben Hania W."/>
            <person name="Joseph M."/>
            <person name="Fiebig A."/>
            <person name="Bunk B."/>
            <person name="Klenk H.-P."/>
            <person name="Fardeau M.-L."/>
            <person name="Spring S."/>
        </authorList>
    </citation>
    <scope>NUCLEOTIDE SEQUENCE [LARGE SCALE GENOMIC DNA]</scope>
    <source>
        <strain evidence="2 3">L21-TH-D2</strain>
    </source>
</reference>
<feature type="transmembrane region" description="Helical" evidence="1">
    <location>
        <begin position="141"/>
        <end position="160"/>
    </location>
</feature>
<accession>R1AV59</accession>
<feature type="transmembrane region" description="Helical" evidence="1">
    <location>
        <begin position="46"/>
        <end position="75"/>
    </location>
</feature>